<dbReference type="GO" id="GO:0005506">
    <property type="term" value="F:iron ion binding"/>
    <property type="evidence" value="ECO:0007669"/>
    <property type="project" value="InterPro"/>
</dbReference>
<feature type="binding site" description="axial binding residue" evidence="9">
    <location>
        <position position="492"/>
    </location>
    <ligand>
        <name>heme</name>
        <dbReference type="ChEBI" id="CHEBI:30413"/>
    </ligand>
    <ligandPart>
        <name>Fe</name>
        <dbReference type="ChEBI" id="CHEBI:18248"/>
    </ligandPart>
</feature>
<comment type="similarity">
    <text evidence="10">Belongs to the cytochrome P450 family.</text>
</comment>
<dbReference type="PANTHER" id="PTHR24282:SF211">
    <property type="entry name" value="CYTOCHROME P450-RELATED"/>
    <property type="match status" value="1"/>
</dbReference>
<gene>
    <name evidence="12" type="ORF">KC19_11G040600</name>
</gene>
<keyword evidence="3 11" id="KW-0812">Transmembrane</keyword>
<evidence type="ECO:0008006" key="14">
    <source>
        <dbReference type="Google" id="ProtNLM"/>
    </source>
</evidence>
<proteinExistence type="inferred from homology"/>
<dbReference type="InterPro" id="IPR036396">
    <property type="entry name" value="Cyt_P450_sf"/>
</dbReference>
<evidence type="ECO:0000256" key="3">
    <source>
        <dbReference type="ARBA" id="ARBA00022692"/>
    </source>
</evidence>
<evidence type="ECO:0000256" key="4">
    <source>
        <dbReference type="ARBA" id="ARBA00022723"/>
    </source>
</evidence>
<evidence type="ECO:0000256" key="2">
    <source>
        <dbReference type="ARBA" id="ARBA00022617"/>
    </source>
</evidence>
<evidence type="ECO:0000256" key="7">
    <source>
        <dbReference type="ARBA" id="ARBA00023004"/>
    </source>
</evidence>
<evidence type="ECO:0000256" key="10">
    <source>
        <dbReference type="RuleBase" id="RU000461"/>
    </source>
</evidence>
<feature type="transmembrane region" description="Helical" evidence="11">
    <location>
        <begin position="25"/>
        <end position="48"/>
    </location>
</feature>
<evidence type="ECO:0000256" key="6">
    <source>
        <dbReference type="ARBA" id="ARBA00023002"/>
    </source>
</evidence>
<evidence type="ECO:0000256" key="8">
    <source>
        <dbReference type="ARBA" id="ARBA00023136"/>
    </source>
</evidence>
<evidence type="ECO:0000313" key="12">
    <source>
        <dbReference type="EMBL" id="KAG0556284.1"/>
    </source>
</evidence>
<keyword evidence="4 9" id="KW-0479">Metal-binding</keyword>
<dbReference type="InterPro" id="IPR002401">
    <property type="entry name" value="Cyt_P450_E_grp-I"/>
</dbReference>
<organism evidence="12 13">
    <name type="scientific">Ceratodon purpureus</name>
    <name type="common">Fire moss</name>
    <name type="synonym">Dicranum purpureum</name>
    <dbReference type="NCBI Taxonomy" id="3225"/>
    <lineage>
        <taxon>Eukaryota</taxon>
        <taxon>Viridiplantae</taxon>
        <taxon>Streptophyta</taxon>
        <taxon>Embryophyta</taxon>
        <taxon>Bryophyta</taxon>
        <taxon>Bryophytina</taxon>
        <taxon>Bryopsida</taxon>
        <taxon>Dicranidae</taxon>
        <taxon>Pseudoditrichales</taxon>
        <taxon>Ditrichaceae</taxon>
        <taxon>Ceratodon</taxon>
    </lineage>
</organism>
<dbReference type="GO" id="GO:0004497">
    <property type="term" value="F:monooxygenase activity"/>
    <property type="evidence" value="ECO:0007669"/>
    <property type="project" value="UniProtKB-KW"/>
</dbReference>
<dbReference type="InterPro" id="IPR050665">
    <property type="entry name" value="Cytochrome_P450_Monooxygen"/>
</dbReference>
<reference evidence="12 13" key="1">
    <citation type="submission" date="2020-06" db="EMBL/GenBank/DDBJ databases">
        <title>WGS assembly of Ceratodon purpureus strain R40.</title>
        <authorList>
            <person name="Carey S.B."/>
            <person name="Jenkins J."/>
            <person name="Shu S."/>
            <person name="Lovell J.T."/>
            <person name="Sreedasyam A."/>
            <person name="Maumus F."/>
            <person name="Tiley G.P."/>
            <person name="Fernandez-Pozo N."/>
            <person name="Barry K."/>
            <person name="Chen C."/>
            <person name="Wang M."/>
            <person name="Lipzen A."/>
            <person name="Daum C."/>
            <person name="Saski C.A."/>
            <person name="Payton A.C."/>
            <person name="Mcbreen J.C."/>
            <person name="Conrad R.E."/>
            <person name="Kollar L.M."/>
            <person name="Olsson S."/>
            <person name="Huttunen S."/>
            <person name="Landis J.B."/>
            <person name="Wickett N.J."/>
            <person name="Johnson M.G."/>
            <person name="Rensing S.A."/>
            <person name="Grimwood J."/>
            <person name="Schmutz J."/>
            <person name="Mcdaniel S.F."/>
        </authorList>
    </citation>
    <scope>NUCLEOTIDE SEQUENCE [LARGE SCALE GENOMIC DNA]</scope>
    <source>
        <strain evidence="12 13">R40</strain>
    </source>
</reference>
<keyword evidence="7 9" id="KW-0408">Iron</keyword>
<evidence type="ECO:0000313" key="13">
    <source>
        <dbReference type="Proteomes" id="UP000822688"/>
    </source>
</evidence>
<dbReference type="GO" id="GO:0016020">
    <property type="term" value="C:membrane"/>
    <property type="evidence" value="ECO:0007669"/>
    <property type="project" value="UniProtKB-SubCell"/>
</dbReference>
<dbReference type="PRINTS" id="PR00385">
    <property type="entry name" value="P450"/>
</dbReference>
<dbReference type="SUPFAM" id="SSF48264">
    <property type="entry name" value="Cytochrome P450"/>
    <property type="match status" value="1"/>
</dbReference>
<dbReference type="PRINTS" id="PR00463">
    <property type="entry name" value="EP450I"/>
</dbReference>
<dbReference type="PROSITE" id="PS00086">
    <property type="entry name" value="CYTOCHROME_P450"/>
    <property type="match status" value="1"/>
</dbReference>
<keyword evidence="8 11" id="KW-0472">Membrane</keyword>
<keyword evidence="6 10" id="KW-0560">Oxidoreductase</keyword>
<keyword evidence="13" id="KW-1185">Reference proteome</keyword>
<evidence type="ECO:0000256" key="9">
    <source>
        <dbReference type="PIRSR" id="PIRSR602401-1"/>
    </source>
</evidence>
<comment type="caution">
    <text evidence="12">The sequence shown here is derived from an EMBL/GenBank/DDBJ whole genome shotgun (WGS) entry which is preliminary data.</text>
</comment>
<keyword evidence="10" id="KW-0503">Monooxygenase</keyword>
<comment type="subcellular location">
    <subcellularLocation>
        <location evidence="1">Membrane</location>
    </subcellularLocation>
</comment>
<dbReference type="InterPro" id="IPR017972">
    <property type="entry name" value="Cyt_P450_CS"/>
</dbReference>
<dbReference type="EMBL" id="CM026432">
    <property type="protein sequence ID" value="KAG0556284.1"/>
    <property type="molecule type" value="Genomic_DNA"/>
</dbReference>
<name>A0A8T0GD58_CERPU</name>
<protein>
    <recommendedName>
        <fullName evidence="14">Cytochrome P450</fullName>
    </recommendedName>
</protein>
<dbReference type="GO" id="GO:0016705">
    <property type="term" value="F:oxidoreductase activity, acting on paired donors, with incorporation or reduction of molecular oxygen"/>
    <property type="evidence" value="ECO:0007669"/>
    <property type="project" value="InterPro"/>
</dbReference>
<dbReference type="InterPro" id="IPR001128">
    <property type="entry name" value="Cyt_P450"/>
</dbReference>
<dbReference type="Proteomes" id="UP000822688">
    <property type="component" value="Chromosome 11"/>
</dbReference>
<evidence type="ECO:0000256" key="1">
    <source>
        <dbReference type="ARBA" id="ARBA00004370"/>
    </source>
</evidence>
<dbReference type="GO" id="GO:0020037">
    <property type="term" value="F:heme binding"/>
    <property type="evidence" value="ECO:0007669"/>
    <property type="project" value="InterPro"/>
</dbReference>
<keyword evidence="5 11" id="KW-1133">Transmembrane helix</keyword>
<evidence type="ECO:0000256" key="5">
    <source>
        <dbReference type="ARBA" id="ARBA00022989"/>
    </source>
</evidence>
<dbReference type="Pfam" id="PF00067">
    <property type="entry name" value="p450"/>
    <property type="match status" value="1"/>
</dbReference>
<dbReference type="PANTHER" id="PTHR24282">
    <property type="entry name" value="CYTOCHROME P450 FAMILY MEMBER"/>
    <property type="match status" value="1"/>
</dbReference>
<evidence type="ECO:0000256" key="11">
    <source>
        <dbReference type="SAM" id="Phobius"/>
    </source>
</evidence>
<comment type="cofactor">
    <cofactor evidence="9">
        <name>heme</name>
        <dbReference type="ChEBI" id="CHEBI:30413"/>
    </cofactor>
</comment>
<sequence length="544" mass="61463">MNFSEYLQVVRAAAMEKSHDELRNALQVVVLTVIVMSVGAWLHKVVWIPLKMRRIMAKQGVGMTPFRILFGNIRESVAYAAKFPEDCHVDGYYESTPTVYPQHALYFPLHGSRFVYEWGSETRLAVRDPEFTREVLSTKQAYFRKPEFHRKFMGEVVGQKCIAIVEDPPTHQSHRRKLNPFFYPDALKAMVDGMVEGAASGIQRLDEKVSQGGGVADFDVLPDLYCASNQILTRTMLSSDVERGRQLYKCQTQLVEILYGSLSKLSFWIPGYRFFPTKDNREIASLKSEMRNLLTEIIGARTKAFGDGNEGGYGDDILGQMLMIASTAPQGTTKGAPFNLESVVDNTQMFYMAGQDTVAVVVAFAMLMLARHPEWQDRAQKEVNEVLASGKAIDVNGLNRLKIVGMVINETLRLFSSLPRIPKVAVQDVQVRDLFIPKGLTVEVAVQSMHLDPALWGEDVHKFNPERFANGPASASTHPQAFLPFSAGLHYCLGTNYAMNEMKIMLAMMLQRFQILVSPHYKHRPYFAFVQRPKYGMRLILKRV</sequence>
<accession>A0A8T0GD58</accession>
<keyword evidence="2 9" id="KW-0349">Heme</keyword>
<dbReference type="Gene3D" id="1.10.630.10">
    <property type="entry name" value="Cytochrome P450"/>
    <property type="match status" value="1"/>
</dbReference>
<dbReference type="AlphaFoldDB" id="A0A8T0GD58"/>